<proteinExistence type="predicted"/>
<comment type="catalytic activity">
    <reaction evidence="1">
        <text>ATP + protein L-histidine = ADP + protein N-phospho-L-histidine.</text>
        <dbReference type="EC" id="2.7.13.3"/>
    </reaction>
</comment>
<feature type="coiled-coil region" evidence="4">
    <location>
        <begin position="430"/>
        <end position="461"/>
    </location>
</feature>
<dbReference type="InterPro" id="IPR004358">
    <property type="entry name" value="Sig_transdc_His_kin-like_C"/>
</dbReference>
<evidence type="ECO:0000256" key="2">
    <source>
        <dbReference type="ARBA" id="ARBA00012438"/>
    </source>
</evidence>
<dbReference type="PROSITE" id="PS50109">
    <property type="entry name" value="HIS_KIN"/>
    <property type="match status" value="1"/>
</dbReference>
<accession>A0A1I5KPT4</accession>
<feature type="domain" description="Histidine kinase" evidence="6">
    <location>
        <begin position="477"/>
        <end position="688"/>
    </location>
</feature>
<dbReference type="CDD" id="cd00075">
    <property type="entry name" value="HATPase"/>
    <property type="match status" value="1"/>
</dbReference>
<keyword evidence="5" id="KW-1133">Transmembrane helix</keyword>
<dbReference type="GeneID" id="35872590"/>
<dbReference type="EMBL" id="FOWR01000004">
    <property type="protein sequence ID" value="SFO86927.1"/>
    <property type="molecule type" value="Genomic_DNA"/>
</dbReference>
<dbReference type="CDD" id="cd00082">
    <property type="entry name" value="HisKA"/>
    <property type="match status" value="1"/>
</dbReference>
<dbReference type="EC" id="2.7.13.3" evidence="2"/>
<evidence type="ECO:0000259" key="6">
    <source>
        <dbReference type="PROSITE" id="PS50109"/>
    </source>
</evidence>
<keyword evidence="3" id="KW-0597">Phosphoprotein</keyword>
<sequence>MDRKWILVSVATLLVFTFYWGSKEMAHQWLTQQAQNNAQQSLLNAIGEMRHALRRFYHLPYLINNNPDAVSLVVGRLDQSDDIDQALSQLDKAANTEGWYLLSDKGQLVASSIAGDHISNADLQTIVADIHRLGEGTSLVLKTKGERPFYYLSAPIFEHLAIVGIVVVQLDLRLLTDQWLTSSDVILLRDPNGKFFLSSSDTYSADWLNDAESRINITEKTLLQGESLTLWDMDNQRYFSQTIRLDDVKWLLTYLSPTTPVDRTSTTIGLSASMFFLLLFLIGVIGYQRHQKQLSQQRIQALIKESEQKLNQMINKTQVGLLLLNEQGNIVDINAMAIQQFAIEDASFAEINLRQLFKKHDDTQSPLFPESTQFPESPNSIDNRIEEMSAVEKVAVRQDQSTFPVLFSLTSFPFHGTQYYLATVLDISKRKKAEHALNQANMQLAQRVEERTSELREAQASLIASSKMAALGRMSSAIVHELNQPLTGLRTLTTSNALLSERGEMAMVAANNDLIETLIDRMVDMATQLKTFAYNKPERLHAVSFTEGLQEVLRIYQQQLLEIDVRVRIPSGLPKIQAEEQRLRQVLGNLVSNAIDALEHTPQPRITISVVPTETSLEVKISDNGCGIDGEALSTIFEPFTTNKKIGKGLGLGLSIVANNMRDIGGDIQANINQKGGMTFVLRFTLVTPK</sequence>
<dbReference type="PRINTS" id="PR00344">
    <property type="entry name" value="BCTRLSENSOR"/>
</dbReference>
<dbReference type="GO" id="GO:0000155">
    <property type="term" value="F:phosphorelay sensor kinase activity"/>
    <property type="evidence" value="ECO:0007669"/>
    <property type="project" value="InterPro"/>
</dbReference>
<evidence type="ECO:0000313" key="7">
    <source>
        <dbReference type="EMBL" id="SFO86927.1"/>
    </source>
</evidence>
<evidence type="ECO:0000256" key="5">
    <source>
        <dbReference type="SAM" id="Phobius"/>
    </source>
</evidence>
<dbReference type="STRING" id="1121869.SAMN03084138_00696"/>
<keyword evidence="4" id="KW-0175">Coiled coil</keyword>
<keyword evidence="5" id="KW-0472">Membrane</keyword>
<dbReference type="SUPFAM" id="SSF55874">
    <property type="entry name" value="ATPase domain of HSP90 chaperone/DNA topoisomerase II/histidine kinase"/>
    <property type="match status" value="1"/>
</dbReference>
<gene>
    <name evidence="7" type="ORF">SAMN03084138_00696</name>
</gene>
<dbReference type="InterPro" id="IPR036890">
    <property type="entry name" value="HATPase_C_sf"/>
</dbReference>
<dbReference type="Gene3D" id="3.30.565.10">
    <property type="entry name" value="Histidine kinase-like ATPase, C-terminal domain"/>
    <property type="match status" value="1"/>
</dbReference>
<dbReference type="AlphaFoldDB" id="A0A1I5KPT4"/>
<dbReference type="SMART" id="SM00387">
    <property type="entry name" value="HATPase_c"/>
    <property type="match status" value="1"/>
</dbReference>
<dbReference type="Gene3D" id="3.30.450.20">
    <property type="entry name" value="PAS domain"/>
    <property type="match status" value="2"/>
</dbReference>
<evidence type="ECO:0000256" key="3">
    <source>
        <dbReference type="ARBA" id="ARBA00022553"/>
    </source>
</evidence>
<feature type="transmembrane region" description="Helical" evidence="5">
    <location>
        <begin position="6"/>
        <end position="22"/>
    </location>
</feature>
<keyword evidence="5" id="KW-0812">Transmembrane</keyword>
<dbReference type="SUPFAM" id="SSF55785">
    <property type="entry name" value="PYP-like sensor domain (PAS domain)"/>
    <property type="match status" value="1"/>
</dbReference>
<dbReference type="Pfam" id="PF02518">
    <property type="entry name" value="HATPase_c"/>
    <property type="match status" value="1"/>
</dbReference>
<dbReference type="RefSeq" id="WP_074925313.1">
    <property type="nucleotide sequence ID" value="NZ_FOWR01000004.1"/>
</dbReference>
<reference evidence="7 8" key="1">
    <citation type="submission" date="2016-10" db="EMBL/GenBank/DDBJ databases">
        <authorList>
            <person name="de Groot N.N."/>
        </authorList>
    </citation>
    <scope>NUCLEOTIDE SEQUENCE [LARGE SCALE GENOMIC DNA]</scope>
    <source>
        <strain evidence="7 8">DSM 15893</strain>
    </source>
</reference>
<organism evidence="7 8">
    <name type="scientific">Enterovibrio norvegicus DSM 15893</name>
    <dbReference type="NCBI Taxonomy" id="1121869"/>
    <lineage>
        <taxon>Bacteria</taxon>
        <taxon>Pseudomonadati</taxon>
        <taxon>Pseudomonadota</taxon>
        <taxon>Gammaproteobacteria</taxon>
        <taxon>Vibrionales</taxon>
        <taxon>Vibrionaceae</taxon>
        <taxon>Enterovibrio</taxon>
    </lineage>
</organism>
<dbReference type="PANTHER" id="PTHR43065:SF42">
    <property type="entry name" value="TWO-COMPONENT SENSOR PPRA"/>
    <property type="match status" value="1"/>
</dbReference>
<dbReference type="InterPro" id="IPR017055">
    <property type="entry name" value="Sig_transdc_His_kinase_DctB"/>
</dbReference>
<dbReference type="InterPro" id="IPR005467">
    <property type="entry name" value="His_kinase_dom"/>
</dbReference>
<evidence type="ECO:0000313" key="8">
    <source>
        <dbReference type="Proteomes" id="UP000182692"/>
    </source>
</evidence>
<dbReference type="NCBIfam" id="TIGR00229">
    <property type="entry name" value="sensory_box"/>
    <property type="match status" value="1"/>
</dbReference>
<dbReference type="InterPro" id="IPR000014">
    <property type="entry name" value="PAS"/>
</dbReference>
<dbReference type="InterPro" id="IPR036097">
    <property type="entry name" value="HisK_dim/P_sf"/>
</dbReference>
<dbReference type="PIRSF" id="PIRSF036431">
    <property type="entry name" value="STHK_DctB"/>
    <property type="match status" value="1"/>
</dbReference>
<dbReference type="Proteomes" id="UP000182692">
    <property type="component" value="Unassembled WGS sequence"/>
</dbReference>
<dbReference type="Pfam" id="PF13426">
    <property type="entry name" value="PAS_9"/>
    <property type="match status" value="1"/>
</dbReference>
<dbReference type="InterPro" id="IPR035965">
    <property type="entry name" value="PAS-like_dom_sf"/>
</dbReference>
<dbReference type="Gene3D" id="1.10.287.130">
    <property type="match status" value="1"/>
</dbReference>
<dbReference type="OrthoDB" id="9772100at2"/>
<dbReference type="InterPro" id="IPR003594">
    <property type="entry name" value="HATPase_dom"/>
</dbReference>
<dbReference type="InterPro" id="IPR003661">
    <property type="entry name" value="HisK_dim/P_dom"/>
</dbReference>
<dbReference type="PANTHER" id="PTHR43065">
    <property type="entry name" value="SENSOR HISTIDINE KINASE"/>
    <property type="match status" value="1"/>
</dbReference>
<protein>
    <recommendedName>
        <fullName evidence="2">histidine kinase</fullName>
        <ecNumber evidence="2">2.7.13.3</ecNumber>
    </recommendedName>
</protein>
<dbReference type="SUPFAM" id="SSF47384">
    <property type="entry name" value="Homodimeric domain of signal transducing histidine kinase"/>
    <property type="match status" value="1"/>
</dbReference>
<evidence type="ECO:0000256" key="1">
    <source>
        <dbReference type="ARBA" id="ARBA00000085"/>
    </source>
</evidence>
<name>A0A1I5KPT4_9GAMM</name>
<evidence type="ECO:0000256" key="4">
    <source>
        <dbReference type="SAM" id="Coils"/>
    </source>
</evidence>
<feature type="transmembrane region" description="Helical" evidence="5">
    <location>
        <begin position="268"/>
        <end position="287"/>
    </location>
</feature>